<dbReference type="Pfam" id="PF16036">
    <property type="entry name" value="Chalcone_3"/>
    <property type="match status" value="1"/>
</dbReference>
<feature type="signal peptide" evidence="1">
    <location>
        <begin position="1"/>
        <end position="25"/>
    </location>
</feature>
<gene>
    <name evidence="3" type="ORF">CKO13_05985</name>
</gene>
<evidence type="ECO:0000259" key="2">
    <source>
        <dbReference type="Pfam" id="PF16036"/>
    </source>
</evidence>
<accession>A0ABS1E766</accession>
<dbReference type="EMBL" id="NRSH01000051">
    <property type="protein sequence ID" value="MBK1726580.1"/>
    <property type="molecule type" value="Genomic_DNA"/>
</dbReference>
<dbReference type="InterPro" id="IPR016087">
    <property type="entry name" value="Chalcone_isomerase"/>
</dbReference>
<organism evidence="3 4">
    <name type="scientific">Halorhodospira neutriphila</name>
    <dbReference type="NCBI Taxonomy" id="168379"/>
    <lineage>
        <taxon>Bacteria</taxon>
        <taxon>Pseudomonadati</taxon>
        <taxon>Pseudomonadota</taxon>
        <taxon>Gammaproteobacteria</taxon>
        <taxon>Chromatiales</taxon>
        <taxon>Ectothiorhodospiraceae</taxon>
        <taxon>Halorhodospira</taxon>
    </lineage>
</organism>
<keyword evidence="1" id="KW-0732">Signal</keyword>
<dbReference type="Proteomes" id="UP000738126">
    <property type="component" value="Unassembled WGS sequence"/>
</dbReference>
<evidence type="ECO:0000313" key="3">
    <source>
        <dbReference type="EMBL" id="MBK1726580.1"/>
    </source>
</evidence>
<keyword evidence="4" id="KW-1185">Reference proteome</keyword>
<evidence type="ECO:0000256" key="1">
    <source>
        <dbReference type="SAM" id="SignalP"/>
    </source>
</evidence>
<proteinExistence type="predicted"/>
<dbReference type="SUPFAM" id="SSF54626">
    <property type="entry name" value="Chalcone isomerase"/>
    <property type="match status" value="1"/>
</dbReference>
<feature type="domain" description="Chalcone isomerase" evidence="2">
    <location>
        <begin position="50"/>
        <end position="203"/>
    </location>
</feature>
<sequence>MRLVARYRAALLAGALGAALGTAAAAPPEDGFVERAGERIPTVLEPAGLEAPLRLNGVGVFSKFIFDIYVAALYLPEPSRSPEAIITANDRPRRLELRFVYRRIDGDRFIRRFRDHVEESLDGEYRRVMMEAVAGSRDLQLFGTDIVAGDVIAYQYRPGRGTRIEYNGEQVAHVEDPTYFEALLAMWIGEKAPDKGLKAALLGID</sequence>
<evidence type="ECO:0000313" key="4">
    <source>
        <dbReference type="Proteomes" id="UP000738126"/>
    </source>
</evidence>
<dbReference type="RefSeq" id="WP_200257878.1">
    <property type="nucleotide sequence ID" value="NZ_NRSH01000051.1"/>
</dbReference>
<name>A0ABS1E766_9GAMM</name>
<protein>
    <recommendedName>
        <fullName evidence="2">Chalcone isomerase domain-containing protein</fullName>
    </recommendedName>
</protein>
<dbReference type="InterPro" id="IPR016088">
    <property type="entry name" value="Chalcone_isomerase_3-sand"/>
</dbReference>
<dbReference type="Gene3D" id="3.50.70.10">
    <property type="match status" value="1"/>
</dbReference>
<feature type="chain" id="PRO_5047289412" description="Chalcone isomerase domain-containing protein" evidence="1">
    <location>
        <begin position="26"/>
        <end position="205"/>
    </location>
</feature>
<dbReference type="InterPro" id="IPR036298">
    <property type="entry name" value="Chalcone_isomerase_sf"/>
</dbReference>
<comment type="caution">
    <text evidence="3">The sequence shown here is derived from an EMBL/GenBank/DDBJ whole genome shotgun (WGS) entry which is preliminary data.</text>
</comment>
<reference evidence="3 4" key="1">
    <citation type="journal article" date="2020" name="Microorganisms">
        <title>Osmotic Adaptation and Compatible Solute Biosynthesis of Phototrophic Bacteria as Revealed from Genome Analyses.</title>
        <authorList>
            <person name="Imhoff J.F."/>
            <person name="Rahn T."/>
            <person name="Kunzel S."/>
            <person name="Keller A."/>
            <person name="Neulinger S.C."/>
        </authorList>
    </citation>
    <scope>NUCLEOTIDE SEQUENCE [LARGE SCALE GENOMIC DNA]</scope>
    <source>
        <strain evidence="3 4">DSM 15116</strain>
    </source>
</reference>